<dbReference type="PANTHER" id="PTHR35807:SF1">
    <property type="entry name" value="TRANSCRIPTIONAL REGULATOR REDD"/>
    <property type="match status" value="1"/>
</dbReference>
<dbReference type="InterPro" id="IPR001867">
    <property type="entry name" value="OmpR/PhoB-type_DNA-bd"/>
</dbReference>
<dbReference type="EMBL" id="RBDX01000021">
    <property type="protein sequence ID" value="RKN06300.1"/>
    <property type="molecule type" value="Genomic_DNA"/>
</dbReference>
<dbReference type="PANTHER" id="PTHR35807">
    <property type="entry name" value="TRANSCRIPTIONAL REGULATOR REDD-RELATED"/>
    <property type="match status" value="1"/>
</dbReference>
<dbReference type="Proteomes" id="UP000275024">
    <property type="component" value="Unassembled WGS sequence"/>
</dbReference>
<dbReference type="InterPro" id="IPR016032">
    <property type="entry name" value="Sig_transdc_resp-reg_C-effctor"/>
</dbReference>
<dbReference type="GO" id="GO:0000160">
    <property type="term" value="P:phosphorelay signal transduction system"/>
    <property type="evidence" value="ECO:0007669"/>
    <property type="project" value="UniProtKB-KW"/>
</dbReference>
<dbReference type="InterPro" id="IPR011990">
    <property type="entry name" value="TPR-like_helical_dom_sf"/>
</dbReference>
<dbReference type="GO" id="GO:0003677">
    <property type="term" value="F:DNA binding"/>
    <property type="evidence" value="ECO:0007669"/>
    <property type="project" value="UniProtKB-UniRule"/>
</dbReference>
<sequence length="576" mass="60544">MRFHVLGPLAMSEGQETVVLQPSKPANLLAALLLHSNTVVSSDYLQRMVWGDTQPATARAALQTCVLRLRRLFTRHGVLDAAIEAVPGGYRITANAGSLDLVDFRETVVGARAAEDPETELALLRAALSLWQGAPLPNVRSGALHRDEVPRLVEERLAAQTRVCDLLLALGRHGAALVELWGHTRAHPDHGRFREQLIEALYRSGRQTEALAECRRFKEHLARELGIGPSAALRDLELAILRGEALGPVAGAAAASAPPALPPVPWFTGRAREVAVLVDRLGAPAEAPVLELVCGAPGIGKTALVQHVAHVARDRFPGGRLLVRMTDAAGAPRPAAEVTAELAAGLPAPGAGWALLLLDDVADAEQARPALAAAAGCAVLITSRRKLAGLIATHGGRVHRLETFAAEESHALLAAVLGGDRVAGEPVAARELADRCGHHPLALLIAAARLMTRPALPLADGARWLADDPLAHLALTDDPGMSVGRVLAAALDRLDPGLAEAFLTVGRLPSPVVGAADCAGLPGFAEPVAEAAAVLERLADAGLLEDGPPGPYRVHELLRLYAGHADRGRVRAREKV</sequence>
<evidence type="ECO:0000256" key="2">
    <source>
        <dbReference type="ARBA" id="ARBA00023012"/>
    </source>
</evidence>
<dbReference type="InterPro" id="IPR051677">
    <property type="entry name" value="AfsR-DnrI-RedD_regulator"/>
</dbReference>
<evidence type="ECO:0000256" key="5">
    <source>
        <dbReference type="ARBA" id="ARBA00023163"/>
    </source>
</evidence>
<dbReference type="Pfam" id="PF00486">
    <property type="entry name" value="Trans_reg_C"/>
    <property type="match status" value="1"/>
</dbReference>
<dbReference type="SMART" id="SM00862">
    <property type="entry name" value="Trans_reg_C"/>
    <property type="match status" value="1"/>
</dbReference>
<dbReference type="PROSITE" id="PS51755">
    <property type="entry name" value="OMPR_PHOB"/>
    <property type="match status" value="1"/>
</dbReference>
<proteinExistence type="inferred from homology"/>
<keyword evidence="3" id="KW-0805">Transcription regulation</keyword>
<dbReference type="EMBL" id="RBDY01000018">
    <property type="protein sequence ID" value="RKN18630.1"/>
    <property type="molecule type" value="Genomic_DNA"/>
</dbReference>
<dbReference type="Gene3D" id="3.40.50.300">
    <property type="entry name" value="P-loop containing nucleotide triphosphate hydrolases"/>
    <property type="match status" value="1"/>
</dbReference>
<evidence type="ECO:0000313" key="8">
    <source>
        <dbReference type="EMBL" id="RKN06300.1"/>
    </source>
</evidence>
<dbReference type="SUPFAM" id="SSF52540">
    <property type="entry name" value="P-loop containing nucleoside triphosphate hydrolases"/>
    <property type="match status" value="1"/>
</dbReference>
<evidence type="ECO:0000313" key="9">
    <source>
        <dbReference type="EMBL" id="RKN18630.1"/>
    </source>
</evidence>
<evidence type="ECO:0000256" key="6">
    <source>
        <dbReference type="PROSITE-ProRule" id="PRU01091"/>
    </source>
</evidence>
<dbReference type="InterPro" id="IPR027417">
    <property type="entry name" value="P-loop_NTPase"/>
</dbReference>
<feature type="domain" description="OmpR/PhoB-type" evidence="7">
    <location>
        <begin position="1"/>
        <end position="94"/>
    </location>
</feature>
<keyword evidence="5" id="KW-0804">Transcription</keyword>
<evidence type="ECO:0000256" key="4">
    <source>
        <dbReference type="ARBA" id="ARBA00023125"/>
    </source>
</evidence>
<dbReference type="CDD" id="cd15831">
    <property type="entry name" value="BTAD"/>
    <property type="match status" value="1"/>
</dbReference>
<comment type="similarity">
    <text evidence="1">Belongs to the AfsR/DnrI/RedD regulatory family.</text>
</comment>
<dbReference type="OrthoDB" id="4336084at2"/>
<reference evidence="10 11" key="1">
    <citation type="submission" date="2018-09" db="EMBL/GenBank/DDBJ databases">
        <title>Streptomyces sp. nov. DS1-2, an endophytic actinomycete isolated from roots of Dendrobium scabrilingue.</title>
        <authorList>
            <person name="Kuncharoen N."/>
            <person name="Kudo T."/>
            <person name="Ohkuma M."/>
            <person name="Yuki M."/>
            <person name="Tanasupawat S."/>
        </authorList>
    </citation>
    <scope>NUCLEOTIDE SEQUENCE [LARGE SCALE GENOMIC DNA]</scope>
    <source>
        <strain evidence="8 11">AZ1-7</strain>
        <strain evidence="9 10">DS1-2</strain>
    </source>
</reference>
<dbReference type="Gene3D" id="1.25.40.10">
    <property type="entry name" value="Tetratricopeptide repeat domain"/>
    <property type="match status" value="1"/>
</dbReference>
<evidence type="ECO:0000259" key="7">
    <source>
        <dbReference type="PROSITE" id="PS51755"/>
    </source>
</evidence>
<evidence type="ECO:0000313" key="11">
    <source>
        <dbReference type="Proteomes" id="UP000275024"/>
    </source>
</evidence>
<dbReference type="GO" id="GO:0043531">
    <property type="term" value="F:ADP binding"/>
    <property type="evidence" value="ECO:0007669"/>
    <property type="project" value="InterPro"/>
</dbReference>
<organism evidence="8 11">
    <name type="scientific">Streptomyces radicis</name>
    <dbReference type="NCBI Taxonomy" id="1750517"/>
    <lineage>
        <taxon>Bacteria</taxon>
        <taxon>Bacillati</taxon>
        <taxon>Actinomycetota</taxon>
        <taxon>Actinomycetes</taxon>
        <taxon>Kitasatosporales</taxon>
        <taxon>Streptomycetaceae</taxon>
        <taxon>Streptomyces</taxon>
    </lineage>
</organism>
<comment type="caution">
    <text evidence="8">The sequence shown here is derived from an EMBL/GenBank/DDBJ whole genome shotgun (WGS) entry which is preliminary data.</text>
</comment>
<gene>
    <name evidence="9" type="ORF">D7318_21510</name>
    <name evidence="8" type="ORF">D7319_22650</name>
</gene>
<dbReference type="RefSeq" id="WP_120698771.1">
    <property type="nucleotide sequence ID" value="NZ_RBDX01000021.1"/>
</dbReference>
<dbReference type="AlphaFoldDB" id="A0A3A9W014"/>
<feature type="DNA-binding region" description="OmpR/PhoB-type" evidence="6">
    <location>
        <begin position="1"/>
        <end position="94"/>
    </location>
</feature>
<dbReference type="SMART" id="SM01043">
    <property type="entry name" value="BTAD"/>
    <property type="match status" value="1"/>
</dbReference>
<dbReference type="Proteomes" id="UP000268652">
    <property type="component" value="Unassembled WGS sequence"/>
</dbReference>
<evidence type="ECO:0000256" key="1">
    <source>
        <dbReference type="ARBA" id="ARBA00005820"/>
    </source>
</evidence>
<protein>
    <submittedName>
        <fullName evidence="8">AfsR family transcriptional regulator</fullName>
    </submittedName>
</protein>
<dbReference type="SUPFAM" id="SSF46894">
    <property type="entry name" value="C-terminal effector domain of the bipartite response regulators"/>
    <property type="match status" value="1"/>
</dbReference>
<keyword evidence="4 6" id="KW-0238">DNA-binding</keyword>
<evidence type="ECO:0000256" key="3">
    <source>
        <dbReference type="ARBA" id="ARBA00023015"/>
    </source>
</evidence>
<dbReference type="SUPFAM" id="SSF48452">
    <property type="entry name" value="TPR-like"/>
    <property type="match status" value="1"/>
</dbReference>
<accession>A0A3A9W014</accession>
<dbReference type="Gene3D" id="1.10.10.10">
    <property type="entry name" value="Winged helix-like DNA-binding domain superfamily/Winged helix DNA-binding domain"/>
    <property type="match status" value="1"/>
</dbReference>
<dbReference type="InterPro" id="IPR005158">
    <property type="entry name" value="BTAD"/>
</dbReference>
<dbReference type="InterPro" id="IPR036388">
    <property type="entry name" value="WH-like_DNA-bd_sf"/>
</dbReference>
<name>A0A3A9W014_9ACTN</name>
<keyword evidence="2" id="KW-0902">Two-component regulatory system</keyword>
<evidence type="ECO:0000313" key="10">
    <source>
        <dbReference type="Proteomes" id="UP000268652"/>
    </source>
</evidence>
<dbReference type="Pfam" id="PF03704">
    <property type="entry name" value="BTAD"/>
    <property type="match status" value="1"/>
</dbReference>
<keyword evidence="10" id="KW-1185">Reference proteome</keyword>
<dbReference type="GO" id="GO:0006355">
    <property type="term" value="P:regulation of DNA-templated transcription"/>
    <property type="evidence" value="ECO:0007669"/>
    <property type="project" value="InterPro"/>
</dbReference>